<comment type="caution">
    <text evidence="1">The sequence shown here is derived from an EMBL/GenBank/DDBJ whole genome shotgun (WGS) entry which is preliminary data.</text>
</comment>
<organism evidence="1 2">
    <name type="scientific">Pyxidicoccus fallax</name>
    <dbReference type="NCBI Taxonomy" id="394095"/>
    <lineage>
        <taxon>Bacteria</taxon>
        <taxon>Pseudomonadati</taxon>
        <taxon>Myxococcota</taxon>
        <taxon>Myxococcia</taxon>
        <taxon>Myxococcales</taxon>
        <taxon>Cystobacterineae</taxon>
        <taxon>Myxococcaceae</taxon>
        <taxon>Pyxidicoccus</taxon>
    </lineage>
</organism>
<dbReference type="EMBL" id="JABBJJ010000480">
    <property type="protein sequence ID" value="NMO22825.1"/>
    <property type="molecule type" value="Genomic_DNA"/>
</dbReference>
<gene>
    <name evidence="1" type="ORF">HG543_49410</name>
</gene>
<dbReference type="Proteomes" id="UP000518300">
    <property type="component" value="Unassembled WGS sequence"/>
</dbReference>
<evidence type="ECO:0000313" key="1">
    <source>
        <dbReference type="EMBL" id="NMO22825.1"/>
    </source>
</evidence>
<evidence type="ECO:0000313" key="2">
    <source>
        <dbReference type="Proteomes" id="UP000518300"/>
    </source>
</evidence>
<protein>
    <submittedName>
        <fullName evidence="1">Uncharacterized protein</fullName>
    </submittedName>
</protein>
<name>A0A848LXN1_9BACT</name>
<sequence>MLRHERGGVRIATMDPTGTKSWKVGPALKNMPRKGMLVPLLLGDTLLYYREGHFDEDSGATS</sequence>
<keyword evidence="2" id="KW-1185">Reference proteome</keyword>
<reference evidence="1 2" key="1">
    <citation type="submission" date="2020-04" db="EMBL/GenBank/DDBJ databases">
        <title>Draft genome of Pyxidicoccus fallax type strain.</title>
        <authorList>
            <person name="Whitworth D.E."/>
        </authorList>
    </citation>
    <scope>NUCLEOTIDE SEQUENCE [LARGE SCALE GENOMIC DNA]</scope>
    <source>
        <strain evidence="1 2">DSM 14698</strain>
    </source>
</reference>
<accession>A0A848LXN1</accession>
<dbReference type="RefSeq" id="WP_169351949.1">
    <property type="nucleotide sequence ID" value="NZ_JABBJJ010000480.1"/>
</dbReference>
<proteinExistence type="predicted"/>
<dbReference type="AlphaFoldDB" id="A0A848LXN1"/>